<dbReference type="RefSeq" id="XP_034009854.1">
    <property type="nucleotide sequence ID" value="XM_034158412.1"/>
</dbReference>
<evidence type="ECO:0000313" key="3">
    <source>
        <dbReference type="EMBL" id="KAA8897197.1"/>
    </source>
</evidence>
<dbReference type="AlphaFoldDB" id="A0A642UDN1"/>
<feature type="region of interest" description="Disordered" evidence="1">
    <location>
        <begin position="1"/>
        <end position="21"/>
    </location>
</feature>
<dbReference type="InterPro" id="IPR043502">
    <property type="entry name" value="DNA/RNA_pol_sf"/>
</dbReference>
<comment type="caution">
    <text evidence="3">The sequence shown here is derived from an EMBL/GenBank/DDBJ whole genome shotgun (WGS) entry which is preliminary data.</text>
</comment>
<accession>A0A642UDN1</accession>
<sequence>MQVADFETHPGWRKAVQRDPSMIPSPPARHFLSNFKPKTLPTYLHTLRATPTSDSTTSTDGMVEIGKRYFASIYDGVDPPRSTELEKWLSILNGVQLTPERREDLEQPFNLEELDAALSSMNNGASPGEDGISVTSLKTHWKTLGTLLVQEAESLQNGVLSPCFEEVIITLIPKQGTSESIQDYRPISLSQSGLCVISRAMNTQVLVKLGFGPKAVAFAIAITSQQKGRVEINKTHSTLFPLSSGVRQGNPLSPTLYILSLEPLLRWINLRLEGVTFSTQHKGPRYCAFADDIAVFITTYSDVRHLRDLLETDAAMSGSQINKHKSVFYTFDSEFGERLGDLLDFQVKDFNDASFKYLGINYAGVKWDQVISRQMWRLSSYDLNSYPPHLRAQAINSLFLSRVIYRDLTCPMPEATMKKLDGLIHKSFFNGISSDRAYGPVNKGGYGLLKFQQQLLGRRAKMIFDLFQPKARDNWAKDDFIERLSSIATLQGLPPSPRAWCNLLLDPDNLDEITASNLIEPREQAWLEAWAKLVKVKQVPPDITSEPKVAELPQLVLQGKHDPDGTTLSVQTFHNTHKKSYNKRKWIDVPRWPEKYFGNGMPPNPQEWRIFWNQVSKITNKQPWSMEIVWQFYHGYTQTWKWKTHLRLTADIHASFYFPSCTLCAAITSQEQQISNHTTWNDATAEHRSQFDRRLRSIQDGLGNIRHTLCECPVSKTIFSMVNRKDHPYHSVTALLPPRRFSSVELNEVACYLRATLLLEKETRLSGRAPVSCTEATLKPWIKNNQHYITTGKGQHKV</sequence>
<reference evidence="3 4" key="1">
    <citation type="submission" date="2019-07" db="EMBL/GenBank/DDBJ databases">
        <title>Genome assembly of two rare yeast pathogens: Diutina rugosa and Trichomonascus ciferrii.</title>
        <authorList>
            <person name="Mixao V."/>
            <person name="Saus E."/>
            <person name="Hansen A."/>
            <person name="Lass-Flor C."/>
            <person name="Gabaldon T."/>
        </authorList>
    </citation>
    <scope>NUCLEOTIDE SEQUENCE [LARGE SCALE GENOMIC DNA]</scope>
    <source>
        <strain evidence="3 4">CBS 613</strain>
    </source>
</reference>
<feature type="compositionally biased region" description="Basic and acidic residues" evidence="1">
    <location>
        <begin position="1"/>
        <end position="10"/>
    </location>
</feature>
<evidence type="ECO:0000256" key="1">
    <source>
        <dbReference type="SAM" id="MobiDB-lite"/>
    </source>
</evidence>
<name>A0A642UDN1_DIURU</name>
<gene>
    <name evidence="3" type="ORF">DIURU_005430</name>
</gene>
<keyword evidence="4" id="KW-1185">Reference proteome</keyword>
<evidence type="ECO:0000259" key="2">
    <source>
        <dbReference type="Pfam" id="PF00078"/>
    </source>
</evidence>
<dbReference type="VEuPathDB" id="FungiDB:DIURU_005430"/>
<dbReference type="OrthoDB" id="4097129at2759"/>
<dbReference type="GeneID" id="54784081"/>
<dbReference type="EMBL" id="SWFT01000159">
    <property type="protein sequence ID" value="KAA8897197.1"/>
    <property type="molecule type" value="Genomic_DNA"/>
</dbReference>
<dbReference type="SUPFAM" id="SSF56672">
    <property type="entry name" value="DNA/RNA polymerases"/>
    <property type="match status" value="1"/>
</dbReference>
<dbReference type="PANTHER" id="PTHR19446">
    <property type="entry name" value="REVERSE TRANSCRIPTASES"/>
    <property type="match status" value="1"/>
</dbReference>
<protein>
    <recommendedName>
        <fullName evidence="2">Reverse transcriptase domain-containing protein</fullName>
    </recommendedName>
</protein>
<dbReference type="Pfam" id="PF00078">
    <property type="entry name" value="RVT_1"/>
    <property type="match status" value="1"/>
</dbReference>
<dbReference type="Proteomes" id="UP000449547">
    <property type="component" value="Unassembled WGS sequence"/>
</dbReference>
<feature type="domain" description="Reverse transcriptase" evidence="2">
    <location>
        <begin position="231"/>
        <end position="361"/>
    </location>
</feature>
<organism evidence="3 4">
    <name type="scientific">Diutina rugosa</name>
    <name type="common">Yeast</name>
    <name type="synonym">Candida rugosa</name>
    <dbReference type="NCBI Taxonomy" id="5481"/>
    <lineage>
        <taxon>Eukaryota</taxon>
        <taxon>Fungi</taxon>
        <taxon>Dikarya</taxon>
        <taxon>Ascomycota</taxon>
        <taxon>Saccharomycotina</taxon>
        <taxon>Pichiomycetes</taxon>
        <taxon>Debaryomycetaceae</taxon>
        <taxon>Diutina</taxon>
    </lineage>
</organism>
<dbReference type="InterPro" id="IPR000477">
    <property type="entry name" value="RT_dom"/>
</dbReference>
<proteinExistence type="predicted"/>
<evidence type="ECO:0000313" key="4">
    <source>
        <dbReference type="Proteomes" id="UP000449547"/>
    </source>
</evidence>